<reference evidence="6 7" key="1">
    <citation type="submission" date="2021-06" db="EMBL/GenBank/DDBJ databases">
        <title>Genome sequence of Babesia caballi.</title>
        <authorList>
            <person name="Yamagishi J."/>
            <person name="Kidaka T."/>
            <person name="Ochi A."/>
        </authorList>
    </citation>
    <scope>NUCLEOTIDE SEQUENCE [LARGE SCALE GENOMIC DNA]</scope>
    <source>
        <strain evidence="6">USDA-D6B2</strain>
    </source>
</reference>
<dbReference type="InterPro" id="IPR051409">
    <property type="entry name" value="Atypical_kinase_ADCK"/>
</dbReference>
<dbReference type="CDD" id="cd13970">
    <property type="entry name" value="ABC1_ADCK3"/>
    <property type="match status" value="1"/>
</dbReference>
<evidence type="ECO:0000256" key="1">
    <source>
        <dbReference type="ARBA" id="ARBA00009670"/>
    </source>
</evidence>
<keyword evidence="4" id="KW-0067">ATP-binding</keyword>
<sequence length="332" mass="37615">MRGSWCCHGDAQSSGTALKFGQLLSLQYGILPERVRKAFVSVRHMADIMPEEQVKQILNRELGETWPQMFQTFDLTPMASASLGQVHHAVTNDGTRVCVKVQFPGVAESIDSDVANLIFLCTRTNLVPKNFFLKQFAKELKVELASECDYHNEASFYNIFRQLRLEGFAVPRVVAELSTKRVITTEFVPGVPVEDCRHLPQHVRDSIGDRLLKLSLSELFIFGLMNTDPNPSNYLYDEGTDLIGLIDFGSCRSFNPAFVAEYFKLVNASVEEDVEQIRSLSRSLGFLHPDDSEEMVQHHVESVLITGKPFRHHGRFDFGQYDIMRQVGVCDY</sequence>
<organism evidence="6 7">
    <name type="scientific">Babesia caballi</name>
    <dbReference type="NCBI Taxonomy" id="5871"/>
    <lineage>
        <taxon>Eukaryota</taxon>
        <taxon>Sar</taxon>
        <taxon>Alveolata</taxon>
        <taxon>Apicomplexa</taxon>
        <taxon>Aconoidasida</taxon>
        <taxon>Piroplasmida</taxon>
        <taxon>Babesiidae</taxon>
        <taxon>Babesia</taxon>
    </lineage>
</organism>
<dbReference type="InterPro" id="IPR011009">
    <property type="entry name" value="Kinase-like_dom_sf"/>
</dbReference>
<proteinExistence type="inferred from homology"/>
<feature type="domain" description="ABC1 atypical kinase-like" evidence="5">
    <location>
        <begin position="42"/>
        <end position="279"/>
    </location>
</feature>
<keyword evidence="2" id="KW-0808">Transferase</keyword>
<keyword evidence="3" id="KW-0547">Nucleotide-binding</keyword>
<dbReference type="Proteomes" id="UP001497744">
    <property type="component" value="Unassembled WGS sequence"/>
</dbReference>
<keyword evidence="7" id="KW-1185">Reference proteome</keyword>
<name>A0AAV4M1G8_BABCB</name>
<accession>A0AAV4M1G8</accession>
<protein>
    <submittedName>
        <fullName evidence="6">Protein ABC transporter 1</fullName>
    </submittedName>
</protein>
<dbReference type="PANTHER" id="PTHR43851:SF3">
    <property type="entry name" value="COENZYME Q8"/>
    <property type="match status" value="1"/>
</dbReference>
<evidence type="ECO:0000313" key="6">
    <source>
        <dbReference type="EMBL" id="GIX65884.1"/>
    </source>
</evidence>
<evidence type="ECO:0000256" key="4">
    <source>
        <dbReference type="ARBA" id="ARBA00022840"/>
    </source>
</evidence>
<evidence type="ECO:0000259" key="5">
    <source>
        <dbReference type="Pfam" id="PF03109"/>
    </source>
</evidence>
<dbReference type="GeneID" id="94197365"/>
<comment type="similarity">
    <text evidence="1">Belongs to the protein kinase superfamily. ADCK protein kinase family.</text>
</comment>
<dbReference type="AlphaFoldDB" id="A0AAV4M1G8"/>
<dbReference type="EMBL" id="BPLF01000005">
    <property type="protein sequence ID" value="GIX65884.1"/>
    <property type="molecule type" value="Genomic_DNA"/>
</dbReference>
<dbReference type="SUPFAM" id="SSF56112">
    <property type="entry name" value="Protein kinase-like (PK-like)"/>
    <property type="match status" value="1"/>
</dbReference>
<dbReference type="InterPro" id="IPR034646">
    <property type="entry name" value="ADCK3_dom"/>
</dbReference>
<gene>
    <name evidence="6" type="ORF">BcabD6B2_53190</name>
</gene>
<dbReference type="PANTHER" id="PTHR43851">
    <property type="match status" value="1"/>
</dbReference>
<dbReference type="RefSeq" id="XP_067717953.1">
    <property type="nucleotide sequence ID" value="XM_067861852.1"/>
</dbReference>
<dbReference type="Pfam" id="PF03109">
    <property type="entry name" value="ABC1"/>
    <property type="match status" value="1"/>
</dbReference>
<comment type="caution">
    <text evidence="6">The sequence shown here is derived from an EMBL/GenBank/DDBJ whole genome shotgun (WGS) entry which is preliminary data.</text>
</comment>
<dbReference type="GO" id="GO:0016740">
    <property type="term" value="F:transferase activity"/>
    <property type="evidence" value="ECO:0007669"/>
    <property type="project" value="UniProtKB-KW"/>
</dbReference>
<dbReference type="InterPro" id="IPR004147">
    <property type="entry name" value="ABC1_dom"/>
</dbReference>
<evidence type="ECO:0000256" key="3">
    <source>
        <dbReference type="ARBA" id="ARBA00022741"/>
    </source>
</evidence>
<dbReference type="GO" id="GO:0005524">
    <property type="term" value="F:ATP binding"/>
    <property type="evidence" value="ECO:0007669"/>
    <property type="project" value="UniProtKB-KW"/>
</dbReference>
<evidence type="ECO:0000313" key="7">
    <source>
        <dbReference type="Proteomes" id="UP001497744"/>
    </source>
</evidence>
<evidence type="ECO:0000256" key="2">
    <source>
        <dbReference type="ARBA" id="ARBA00022679"/>
    </source>
</evidence>
<dbReference type="GO" id="GO:0006744">
    <property type="term" value="P:ubiquinone biosynthetic process"/>
    <property type="evidence" value="ECO:0007669"/>
    <property type="project" value="TreeGrafter"/>
</dbReference>